<proteinExistence type="predicted"/>
<dbReference type="KEGG" id="amr:AM1_0281"/>
<protein>
    <submittedName>
        <fullName evidence="1">Uncharacterized protein</fullName>
    </submittedName>
</protein>
<dbReference type="Proteomes" id="UP000000268">
    <property type="component" value="Chromosome"/>
</dbReference>
<dbReference type="EMBL" id="CP000828">
    <property type="protein sequence ID" value="ABW25367.1"/>
    <property type="molecule type" value="Genomic_DNA"/>
</dbReference>
<dbReference type="HOGENOM" id="CLU_3338710_0_0_3"/>
<name>B0C8X7_ACAM1</name>
<keyword evidence="2" id="KW-1185">Reference proteome</keyword>
<reference evidence="1 2" key="1">
    <citation type="journal article" date="2008" name="Proc. Natl. Acad. Sci. U.S.A.">
        <title>Niche adaptation and genome expansion in the chlorophyll d-producing cyanobacterium Acaryochloris marina.</title>
        <authorList>
            <person name="Swingley W.D."/>
            <person name="Chen M."/>
            <person name="Cheung P.C."/>
            <person name="Conrad A.L."/>
            <person name="Dejesa L.C."/>
            <person name="Hao J."/>
            <person name="Honchak B.M."/>
            <person name="Karbach L.E."/>
            <person name="Kurdoglu A."/>
            <person name="Lahiri S."/>
            <person name="Mastrian S.D."/>
            <person name="Miyashita H."/>
            <person name="Page L."/>
            <person name="Ramakrishna P."/>
            <person name="Satoh S."/>
            <person name="Sattley W.M."/>
            <person name="Shimada Y."/>
            <person name="Taylor H.L."/>
            <person name="Tomo T."/>
            <person name="Tsuchiya T."/>
            <person name="Wang Z.T."/>
            <person name="Raymond J."/>
            <person name="Mimuro M."/>
            <person name="Blankenship R.E."/>
            <person name="Touchman J.W."/>
        </authorList>
    </citation>
    <scope>NUCLEOTIDE SEQUENCE [LARGE SCALE GENOMIC DNA]</scope>
    <source>
        <strain evidence="2">MBIC 11017</strain>
    </source>
</reference>
<sequence length="37" mass="4169">MFLTLPIQFAYGMATSLIAEPDLLFQFCLDEKVNSNS</sequence>
<accession>B0C8X7</accession>
<dbReference type="AlphaFoldDB" id="B0C8X7"/>
<organism evidence="1 2">
    <name type="scientific">Acaryochloris marina (strain MBIC 11017)</name>
    <dbReference type="NCBI Taxonomy" id="329726"/>
    <lineage>
        <taxon>Bacteria</taxon>
        <taxon>Bacillati</taxon>
        <taxon>Cyanobacteriota</taxon>
        <taxon>Cyanophyceae</taxon>
        <taxon>Acaryochloridales</taxon>
        <taxon>Acaryochloridaceae</taxon>
        <taxon>Acaryochloris</taxon>
    </lineage>
</organism>
<evidence type="ECO:0000313" key="2">
    <source>
        <dbReference type="Proteomes" id="UP000000268"/>
    </source>
</evidence>
<evidence type="ECO:0000313" key="1">
    <source>
        <dbReference type="EMBL" id="ABW25367.1"/>
    </source>
</evidence>
<gene>
    <name evidence="1" type="ordered locus">AM1_0281</name>
</gene>